<proteinExistence type="predicted"/>
<dbReference type="RefSeq" id="WP_350308582.1">
    <property type="nucleotide sequence ID" value="NZ_SLUK01000005.1"/>
</dbReference>
<gene>
    <name evidence="7" type="ORF">EDD78_105128</name>
</gene>
<protein>
    <submittedName>
        <fullName evidence="7">Thioredoxin reductase (NADPH)</fullName>
    </submittedName>
</protein>
<dbReference type="Proteomes" id="UP000294682">
    <property type="component" value="Unassembled WGS sequence"/>
</dbReference>
<dbReference type="EMBL" id="SLUK01000005">
    <property type="protein sequence ID" value="TCL43496.1"/>
    <property type="molecule type" value="Genomic_DNA"/>
</dbReference>
<dbReference type="PANTHER" id="PTHR48105">
    <property type="entry name" value="THIOREDOXIN REDUCTASE 1-RELATED-RELATED"/>
    <property type="match status" value="1"/>
</dbReference>
<dbReference type="PROSITE" id="PS00573">
    <property type="entry name" value="PYRIDINE_REDOX_2"/>
    <property type="match status" value="1"/>
</dbReference>
<keyword evidence="4" id="KW-1015">Disulfide bond</keyword>
<organism evidence="7 8">
    <name type="scientific">Harryflintia acetispora</name>
    <dbReference type="NCBI Taxonomy" id="1849041"/>
    <lineage>
        <taxon>Bacteria</taxon>
        <taxon>Bacillati</taxon>
        <taxon>Bacillota</taxon>
        <taxon>Clostridia</taxon>
        <taxon>Eubacteriales</taxon>
        <taxon>Oscillospiraceae</taxon>
        <taxon>Harryflintia</taxon>
    </lineage>
</organism>
<keyword evidence="2" id="KW-0274">FAD</keyword>
<keyword evidence="3" id="KW-0560">Oxidoreductase</keyword>
<dbReference type="InterPro" id="IPR008255">
    <property type="entry name" value="Pyr_nucl-diS_OxRdtase_2_AS"/>
</dbReference>
<evidence type="ECO:0000256" key="4">
    <source>
        <dbReference type="ARBA" id="ARBA00023157"/>
    </source>
</evidence>
<comment type="caution">
    <text evidence="7">The sequence shown here is derived from an EMBL/GenBank/DDBJ whole genome shotgun (WGS) entry which is preliminary data.</text>
</comment>
<keyword evidence="5" id="KW-0676">Redox-active center</keyword>
<dbReference type="InterPro" id="IPR023753">
    <property type="entry name" value="FAD/NAD-binding_dom"/>
</dbReference>
<dbReference type="PRINTS" id="PR00368">
    <property type="entry name" value="FADPNR"/>
</dbReference>
<evidence type="ECO:0000256" key="5">
    <source>
        <dbReference type="ARBA" id="ARBA00023284"/>
    </source>
</evidence>
<dbReference type="SUPFAM" id="SSF51905">
    <property type="entry name" value="FAD/NAD(P)-binding domain"/>
    <property type="match status" value="1"/>
</dbReference>
<dbReference type="PRINTS" id="PR00469">
    <property type="entry name" value="PNDRDTASEII"/>
</dbReference>
<evidence type="ECO:0000259" key="6">
    <source>
        <dbReference type="Pfam" id="PF07992"/>
    </source>
</evidence>
<dbReference type="InterPro" id="IPR050097">
    <property type="entry name" value="Ferredoxin-NADP_redctase_2"/>
</dbReference>
<evidence type="ECO:0000256" key="3">
    <source>
        <dbReference type="ARBA" id="ARBA00023002"/>
    </source>
</evidence>
<dbReference type="Pfam" id="PF07992">
    <property type="entry name" value="Pyr_redox_2"/>
    <property type="match status" value="1"/>
</dbReference>
<evidence type="ECO:0000313" key="8">
    <source>
        <dbReference type="Proteomes" id="UP000294682"/>
    </source>
</evidence>
<name>A0A9X8UJ65_9FIRM</name>
<dbReference type="InterPro" id="IPR036188">
    <property type="entry name" value="FAD/NAD-bd_sf"/>
</dbReference>
<feature type="domain" description="FAD/NAD(P)-binding" evidence="6">
    <location>
        <begin position="29"/>
        <end position="315"/>
    </location>
</feature>
<keyword evidence="8" id="KW-1185">Reference proteome</keyword>
<dbReference type="Gene3D" id="3.50.50.60">
    <property type="entry name" value="FAD/NAD(P)-binding domain"/>
    <property type="match status" value="2"/>
</dbReference>
<sequence length="329" mass="34680">MRLGGLNNCLFGFAETGAIPEKGMVINMKDIVVIGAGPAGLTAAIYGIRAGYQVTVLEENIYGGQVASTPTVENYPGIESITGVDFSISLYNQATALGAEILFEKLESCDLKGEVKKLQTANGAIEARAVIIANGAKRAKLGCEGEERLTGRGVSYCATCDGAFYKGKEVAIVGGGNTALEDALFLSNNCSAVHLVHRRDQFRGVPILQESVKKRENIVIHYNAVPRAITGENAVEAIVLDSTVGGESETIPVSGVFVAIGTKPENERYKDQLPLTDGGYFDVGEDCTTPLPGVYVAGDSRRKPLRQIVTATADGAVAATMAAGYLNQQ</sequence>
<accession>A0A9X8UJ65</accession>
<dbReference type="GO" id="GO:0016668">
    <property type="term" value="F:oxidoreductase activity, acting on a sulfur group of donors, NAD(P) as acceptor"/>
    <property type="evidence" value="ECO:0007669"/>
    <property type="project" value="UniProtKB-ARBA"/>
</dbReference>
<keyword evidence="1" id="KW-0285">Flavoprotein</keyword>
<evidence type="ECO:0000256" key="2">
    <source>
        <dbReference type="ARBA" id="ARBA00022827"/>
    </source>
</evidence>
<reference evidence="7 8" key="1">
    <citation type="submission" date="2019-03" db="EMBL/GenBank/DDBJ databases">
        <title>Genomic Encyclopedia of Type Strains, Phase IV (KMG-IV): sequencing the most valuable type-strain genomes for metagenomic binning, comparative biology and taxonomic classification.</title>
        <authorList>
            <person name="Goeker M."/>
        </authorList>
    </citation>
    <scope>NUCLEOTIDE SEQUENCE [LARGE SCALE GENOMIC DNA]</scope>
    <source>
        <strain evidence="7 8">DSM 100433</strain>
    </source>
</reference>
<evidence type="ECO:0000313" key="7">
    <source>
        <dbReference type="EMBL" id="TCL43496.1"/>
    </source>
</evidence>
<evidence type="ECO:0000256" key="1">
    <source>
        <dbReference type="ARBA" id="ARBA00022630"/>
    </source>
</evidence>
<dbReference type="AlphaFoldDB" id="A0A9X8UJ65"/>